<evidence type="ECO:0000256" key="6">
    <source>
        <dbReference type="RuleBase" id="RU003345"/>
    </source>
</evidence>
<dbReference type="InterPro" id="IPR016163">
    <property type="entry name" value="Ald_DH_C"/>
</dbReference>
<comment type="similarity">
    <text evidence="1 6">Belongs to the aldehyde dehydrogenase family.</text>
</comment>
<keyword evidence="9" id="KW-1185">Reference proteome</keyword>
<evidence type="ECO:0000256" key="4">
    <source>
        <dbReference type="ARBA" id="ARBA00049194"/>
    </source>
</evidence>
<dbReference type="Gene3D" id="3.40.605.10">
    <property type="entry name" value="Aldehyde Dehydrogenase, Chain A, domain 1"/>
    <property type="match status" value="1"/>
</dbReference>
<dbReference type="FunFam" id="3.40.309.10:FF:000009">
    <property type="entry name" value="Aldehyde dehydrogenase A"/>
    <property type="match status" value="1"/>
</dbReference>
<dbReference type="Gene3D" id="3.40.309.10">
    <property type="entry name" value="Aldehyde Dehydrogenase, Chain A, domain 2"/>
    <property type="match status" value="1"/>
</dbReference>
<evidence type="ECO:0000313" key="8">
    <source>
        <dbReference type="EMBL" id="KAF2140344.1"/>
    </source>
</evidence>
<evidence type="ECO:0000259" key="7">
    <source>
        <dbReference type="Pfam" id="PF00171"/>
    </source>
</evidence>
<accession>A0A6A6BAR5</accession>
<dbReference type="InterPro" id="IPR016162">
    <property type="entry name" value="Ald_DH_N"/>
</dbReference>
<comment type="catalytic activity">
    <reaction evidence="4">
        <text>an aldehyde + NAD(+) + H2O = a carboxylate + NADH + 2 H(+)</text>
        <dbReference type="Rhea" id="RHEA:16185"/>
        <dbReference type="ChEBI" id="CHEBI:15377"/>
        <dbReference type="ChEBI" id="CHEBI:15378"/>
        <dbReference type="ChEBI" id="CHEBI:17478"/>
        <dbReference type="ChEBI" id="CHEBI:29067"/>
        <dbReference type="ChEBI" id="CHEBI:57540"/>
        <dbReference type="ChEBI" id="CHEBI:57945"/>
        <dbReference type="EC" id="1.2.1.3"/>
    </reaction>
</comment>
<dbReference type="GO" id="GO:0004029">
    <property type="term" value="F:aldehyde dehydrogenase (NAD+) activity"/>
    <property type="evidence" value="ECO:0007669"/>
    <property type="project" value="UniProtKB-EC"/>
</dbReference>
<dbReference type="OrthoDB" id="310895at2759"/>
<dbReference type="CDD" id="cd07106">
    <property type="entry name" value="ALDH_AldA-AAD23400"/>
    <property type="match status" value="1"/>
</dbReference>
<dbReference type="InterPro" id="IPR029510">
    <property type="entry name" value="Ald_DH_CS_GLU"/>
</dbReference>
<feature type="active site" evidence="5">
    <location>
        <position position="247"/>
    </location>
</feature>
<feature type="domain" description="Aldehyde dehydrogenase" evidence="7">
    <location>
        <begin position="22"/>
        <end position="469"/>
    </location>
</feature>
<dbReference type="InterPro" id="IPR015590">
    <property type="entry name" value="Aldehyde_DH_dom"/>
</dbReference>
<evidence type="ECO:0000313" key="9">
    <source>
        <dbReference type="Proteomes" id="UP000799438"/>
    </source>
</evidence>
<dbReference type="Pfam" id="PF00171">
    <property type="entry name" value="Aldedh"/>
    <property type="match status" value="1"/>
</dbReference>
<gene>
    <name evidence="8" type="ORF">K452DRAFT_231069</name>
</gene>
<dbReference type="InterPro" id="IPR044086">
    <property type="entry name" value="LUC3-like"/>
</dbReference>
<dbReference type="RefSeq" id="XP_033396057.1">
    <property type="nucleotide sequence ID" value="XM_033537136.1"/>
</dbReference>
<organism evidence="8 9">
    <name type="scientific">Aplosporella prunicola CBS 121167</name>
    <dbReference type="NCBI Taxonomy" id="1176127"/>
    <lineage>
        <taxon>Eukaryota</taxon>
        <taxon>Fungi</taxon>
        <taxon>Dikarya</taxon>
        <taxon>Ascomycota</taxon>
        <taxon>Pezizomycotina</taxon>
        <taxon>Dothideomycetes</taxon>
        <taxon>Dothideomycetes incertae sedis</taxon>
        <taxon>Botryosphaeriales</taxon>
        <taxon>Aplosporellaceae</taxon>
        <taxon>Aplosporella</taxon>
    </lineage>
</organism>
<evidence type="ECO:0000256" key="1">
    <source>
        <dbReference type="ARBA" id="ARBA00009986"/>
    </source>
</evidence>
<dbReference type="EMBL" id="ML995490">
    <property type="protein sequence ID" value="KAF2140344.1"/>
    <property type="molecule type" value="Genomic_DNA"/>
</dbReference>
<dbReference type="SUPFAM" id="SSF53720">
    <property type="entry name" value="ALDH-like"/>
    <property type="match status" value="1"/>
</dbReference>
<name>A0A6A6BAR5_9PEZI</name>
<sequence length="476" mass="51975">MATPKIDFTAFHNIVNGQLRGSEKTYHSVDPATKEPLWEAPVATQDDLDDAVRAAQAAFKTWSKTPIQDRSKLLKDLAAALINYQSELGQLLTKEVRRPNAFYETTIAGYMLQNVAGLTLDEEVIDEVETNRRLVTRRMPLGVVGAICPWNLPLGLAVQKIAPALMAGNCIIVKPSPYTPYSGLKLVEIAQSIFPPGVVQVLGGDDQLGPWMVKHPGIQKISFTGSCPTGKKVVKGAADTMKRVTLELGGNDACIVCPDVNISEAAHGVAQGALYNTGMACLAAKRVYVHDDIYDKFLEALVEAVKTLQIGDTTSKGDALGPIQNEMQYKKVLEYYKDSIQQGHKFALGGEVKESTGFFIEPAVIDNPPHKSRIVQEEPFGPIFPVLHWKDEDEVIERANSVDVGLTGSVFSSDITRAERIARQLETGLVWINEVAKTSMAMPFGGWKQSGLGFEGGREALHGYTNVQVLYIPKPI</sequence>
<dbReference type="PROSITE" id="PS00687">
    <property type="entry name" value="ALDEHYDE_DEHYDR_GLU"/>
    <property type="match status" value="1"/>
</dbReference>
<dbReference type="GeneID" id="54294632"/>
<proteinExistence type="inferred from homology"/>
<evidence type="ECO:0000256" key="2">
    <source>
        <dbReference type="ARBA" id="ARBA00023002"/>
    </source>
</evidence>
<evidence type="ECO:0000256" key="5">
    <source>
        <dbReference type="PROSITE-ProRule" id="PRU10007"/>
    </source>
</evidence>
<dbReference type="FunFam" id="3.40.605.10:FF:000007">
    <property type="entry name" value="NAD/NADP-dependent betaine aldehyde dehydrogenase"/>
    <property type="match status" value="1"/>
</dbReference>
<dbReference type="EC" id="1.2.1.3" evidence="3"/>
<evidence type="ECO:0000256" key="3">
    <source>
        <dbReference type="ARBA" id="ARBA00024226"/>
    </source>
</evidence>
<dbReference type="Proteomes" id="UP000799438">
    <property type="component" value="Unassembled WGS sequence"/>
</dbReference>
<reference evidence="8" key="1">
    <citation type="journal article" date="2020" name="Stud. Mycol.">
        <title>101 Dothideomycetes genomes: a test case for predicting lifestyles and emergence of pathogens.</title>
        <authorList>
            <person name="Haridas S."/>
            <person name="Albert R."/>
            <person name="Binder M."/>
            <person name="Bloem J."/>
            <person name="Labutti K."/>
            <person name="Salamov A."/>
            <person name="Andreopoulos B."/>
            <person name="Baker S."/>
            <person name="Barry K."/>
            <person name="Bills G."/>
            <person name="Bluhm B."/>
            <person name="Cannon C."/>
            <person name="Castanera R."/>
            <person name="Culley D."/>
            <person name="Daum C."/>
            <person name="Ezra D."/>
            <person name="Gonzalez J."/>
            <person name="Henrissat B."/>
            <person name="Kuo A."/>
            <person name="Liang C."/>
            <person name="Lipzen A."/>
            <person name="Lutzoni F."/>
            <person name="Magnuson J."/>
            <person name="Mondo S."/>
            <person name="Nolan M."/>
            <person name="Ohm R."/>
            <person name="Pangilinan J."/>
            <person name="Park H.-J."/>
            <person name="Ramirez L."/>
            <person name="Alfaro M."/>
            <person name="Sun H."/>
            <person name="Tritt A."/>
            <person name="Yoshinaga Y."/>
            <person name="Zwiers L.-H."/>
            <person name="Turgeon B."/>
            <person name="Goodwin S."/>
            <person name="Spatafora J."/>
            <person name="Crous P."/>
            <person name="Grigoriev I."/>
        </authorList>
    </citation>
    <scope>NUCLEOTIDE SEQUENCE</scope>
    <source>
        <strain evidence="8">CBS 121167</strain>
    </source>
</reference>
<protein>
    <recommendedName>
        <fullName evidence="3">aldehyde dehydrogenase (NAD(+))</fullName>
        <ecNumber evidence="3">1.2.1.3</ecNumber>
    </recommendedName>
</protein>
<dbReference type="PANTHER" id="PTHR11699">
    <property type="entry name" value="ALDEHYDE DEHYDROGENASE-RELATED"/>
    <property type="match status" value="1"/>
</dbReference>
<keyword evidence="2 6" id="KW-0560">Oxidoreductase</keyword>
<dbReference type="AlphaFoldDB" id="A0A6A6BAR5"/>
<dbReference type="InterPro" id="IPR016161">
    <property type="entry name" value="Ald_DH/histidinol_DH"/>
</dbReference>